<keyword evidence="5" id="KW-1185">Reference proteome</keyword>
<gene>
    <name evidence="4" type="ORF">Tco025E_10108</name>
</gene>
<keyword evidence="2" id="KW-0812">Transmembrane</keyword>
<reference evidence="4 5" key="1">
    <citation type="journal article" date="2018" name="BMC Genomics">
        <title>Genomic comparison of Trypanosoma conorhini and Trypanosoma rangeli to Trypanosoma cruzi strains of high and low virulence.</title>
        <authorList>
            <person name="Bradwell K.R."/>
            <person name="Koparde V.N."/>
            <person name="Matveyev A.V."/>
            <person name="Serrano M.G."/>
            <person name="Alves J.M."/>
            <person name="Parikh H."/>
            <person name="Huang B."/>
            <person name="Lee V."/>
            <person name="Espinosa-Alvarez O."/>
            <person name="Ortiz P.A."/>
            <person name="Costa-Martins A.G."/>
            <person name="Teixeira M.M."/>
            <person name="Buck G.A."/>
        </authorList>
    </citation>
    <scope>NUCLEOTIDE SEQUENCE [LARGE SCALE GENOMIC DNA]</scope>
    <source>
        <strain evidence="4 5">025E</strain>
    </source>
</reference>
<feature type="compositionally biased region" description="Pro residues" evidence="1">
    <location>
        <begin position="376"/>
        <end position="385"/>
    </location>
</feature>
<name>A0A422MPV2_9TRYP</name>
<keyword evidence="2" id="KW-0472">Membrane</keyword>
<dbReference type="InterPro" id="IPR013320">
    <property type="entry name" value="ConA-like_dom_sf"/>
</dbReference>
<feature type="compositionally biased region" description="Pro residues" evidence="1">
    <location>
        <begin position="164"/>
        <end position="174"/>
    </location>
</feature>
<dbReference type="InterPro" id="IPR055239">
    <property type="entry name" value="TS_C"/>
</dbReference>
<dbReference type="Pfam" id="PF22925">
    <property type="entry name" value="TS_C"/>
    <property type="match status" value="1"/>
</dbReference>
<evidence type="ECO:0000259" key="3">
    <source>
        <dbReference type="Pfam" id="PF22925"/>
    </source>
</evidence>
<dbReference type="Gene3D" id="2.60.120.200">
    <property type="match status" value="1"/>
</dbReference>
<evidence type="ECO:0000256" key="1">
    <source>
        <dbReference type="SAM" id="MobiDB-lite"/>
    </source>
</evidence>
<dbReference type="SUPFAM" id="SSF49899">
    <property type="entry name" value="Concanavalin A-like lectins/glucanases"/>
    <property type="match status" value="1"/>
</dbReference>
<organism evidence="4 5">
    <name type="scientific">Trypanosoma conorhini</name>
    <dbReference type="NCBI Taxonomy" id="83891"/>
    <lineage>
        <taxon>Eukaryota</taxon>
        <taxon>Discoba</taxon>
        <taxon>Euglenozoa</taxon>
        <taxon>Kinetoplastea</taxon>
        <taxon>Metakinetoplastina</taxon>
        <taxon>Trypanosomatida</taxon>
        <taxon>Trypanosomatidae</taxon>
        <taxon>Trypanosoma</taxon>
    </lineage>
</organism>
<dbReference type="GeneID" id="40323719"/>
<evidence type="ECO:0000256" key="2">
    <source>
        <dbReference type="SAM" id="Phobius"/>
    </source>
</evidence>
<dbReference type="EMBL" id="MKKU01001485">
    <property type="protein sequence ID" value="RNE95234.1"/>
    <property type="molecule type" value="Genomic_DNA"/>
</dbReference>
<feature type="compositionally biased region" description="Low complexity" evidence="1">
    <location>
        <begin position="268"/>
        <end position="305"/>
    </location>
</feature>
<dbReference type="OrthoDB" id="248414at2759"/>
<dbReference type="AlphaFoldDB" id="A0A422MPV2"/>
<protein>
    <submittedName>
        <fullName evidence="4">Trans-sialidase</fullName>
    </submittedName>
</protein>
<feature type="transmembrane region" description="Helical" evidence="2">
    <location>
        <begin position="417"/>
        <end position="438"/>
    </location>
</feature>
<comment type="caution">
    <text evidence="4">The sequence shown here is derived from an EMBL/GenBank/DDBJ whole genome shotgun (WGS) entry which is preliminary data.</text>
</comment>
<feature type="domain" description="Trans-sialidase C-terminal" evidence="3">
    <location>
        <begin position="2"/>
        <end position="219"/>
    </location>
</feature>
<accession>A0A422MPV2</accession>
<keyword evidence="2" id="KW-1133">Transmembrane helix</keyword>
<dbReference type="Proteomes" id="UP000284403">
    <property type="component" value="Unassembled WGS sequence"/>
</dbReference>
<feature type="region of interest" description="Disordered" evidence="1">
    <location>
        <begin position="228"/>
        <end position="408"/>
    </location>
</feature>
<evidence type="ECO:0000313" key="4">
    <source>
        <dbReference type="EMBL" id="RNE95234.1"/>
    </source>
</evidence>
<sequence>MPTDGLVGFLSSGGNNTHWNDEYLGVGATVSGEATKVVNGFALAGRGASIVWPVGGGRRNPGHGSAGEEVTLVATVTINEAPQDATPLLGVRTAEAGMYLGLWYDEHKHWRTEFGAEADAQTMTWEEGKAYRVVITVENGTGSAYVDGQLVGSLKEKPPSTDLLPPPPPPPLPPHEQFQRDRPPERVSHIFVGEYRNLENAEFHVTVTNVLLYNRCFNASEVAALERKEEEASVTEPEVPRAAASSVSGPTSSAHDETAATGGVSEEPSGAAGTGPATTDAAGSSAGDASVPRGAGTAGPAGDAPLRSGPMDDGQALQTPPSHAPETVGGLPSASAAPPGETPNAAAKENGAGPQTAAEEDGGHEAPSNAATAPTAPAPGQPGSPPTRDAAPHLSNNSTTFSNATGPFPMNTESDGAVRGCVAWLLLLTLLALCGVAAGF</sequence>
<feature type="compositionally biased region" description="Polar residues" evidence="1">
    <location>
        <begin position="394"/>
        <end position="405"/>
    </location>
</feature>
<feature type="compositionally biased region" description="Low complexity" evidence="1">
    <location>
        <begin position="366"/>
        <end position="375"/>
    </location>
</feature>
<dbReference type="RefSeq" id="XP_029222989.1">
    <property type="nucleotide sequence ID" value="XM_029376897.1"/>
</dbReference>
<feature type="region of interest" description="Disordered" evidence="1">
    <location>
        <begin position="154"/>
        <end position="183"/>
    </location>
</feature>
<proteinExistence type="predicted"/>
<evidence type="ECO:0000313" key="5">
    <source>
        <dbReference type="Proteomes" id="UP000284403"/>
    </source>
</evidence>